<feature type="region of interest" description="Disordered" evidence="1">
    <location>
        <begin position="16"/>
        <end position="160"/>
    </location>
</feature>
<feature type="compositionally biased region" description="Pro residues" evidence="1">
    <location>
        <begin position="35"/>
        <end position="50"/>
    </location>
</feature>
<dbReference type="EMBL" id="CAICTM010000034">
    <property type="protein sequence ID" value="CAB9498251.1"/>
    <property type="molecule type" value="Genomic_DNA"/>
</dbReference>
<evidence type="ECO:0000256" key="1">
    <source>
        <dbReference type="SAM" id="MobiDB-lite"/>
    </source>
</evidence>
<evidence type="ECO:0000313" key="3">
    <source>
        <dbReference type="Proteomes" id="UP001153069"/>
    </source>
</evidence>
<evidence type="ECO:0000313" key="2">
    <source>
        <dbReference type="EMBL" id="CAB9498251.1"/>
    </source>
</evidence>
<sequence length="494" mass="54404">MSRGLNAEQQGLLGRTWSWITRCGPPTGTTTLSPSPSPTTEPPTPSPPPTELHNCTEAPTTSPPTAEPPTTPPPTTAPPTTPPPTTQPPTTPPPTTEPPTTDPPTTEPPTTPPPTTQPPTTPPPTTQPPTTPPPTTAPPTTPPPTTQTPTGPPTCAPFDSFTTREELQDAITQVSDRGNVDDSTLPVFCKYGHPMGTWNVSRVTSFHSIFLGYRGFSYNLNGWDTKQVTNLDTTFGDGSFNGAVDQWDTSNVIEMGRMFQGNGLFSGDLSRWATGKVTGMKSMMQGNRKTMEDLVAWDVSKVHDFWGTFASSGITANIGGWDVGNGKVFKETFDHARGFNIDISRWDTKNMETAEYMFRATPFNQPIGAWDTSKLYSTIAMFANTPFDQDLCNWDVRRVLYAQEMFVDSAMTHDLSCWCFESLIYGAGMFWFARNYNHDLCAWRRCLPSYTNWNVTVFNQLDHLIFTNTMCPQPFIPNNNNVDGPFCHACLPLP</sequence>
<gene>
    <name evidence="2" type="ORF">SEMRO_34_G021840.1</name>
</gene>
<organism evidence="2 3">
    <name type="scientific">Seminavis robusta</name>
    <dbReference type="NCBI Taxonomy" id="568900"/>
    <lineage>
        <taxon>Eukaryota</taxon>
        <taxon>Sar</taxon>
        <taxon>Stramenopiles</taxon>
        <taxon>Ochrophyta</taxon>
        <taxon>Bacillariophyta</taxon>
        <taxon>Bacillariophyceae</taxon>
        <taxon>Bacillariophycidae</taxon>
        <taxon>Naviculales</taxon>
        <taxon>Naviculaceae</taxon>
        <taxon>Seminavis</taxon>
    </lineage>
</organism>
<dbReference type="AlphaFoldDB" id="A0A9N8H2D8"/>
<proteinExistence type="predicted"/>
<keyword evidence="3" id="KW-1185">Reference proteome</keyword>
<comment type="caution">
    <text evidence="2">The sequence shown here is derived from an EMBL/GenBank/DDBJ whole genome shotgun (WGS) entry which is preliminary data.</text>
</comment>
<feature type="compositionally biased region" description="Pro residues" evidence="1">
    <location>
        <begin position="61"/>
        <end position="155"/>
    </location>
</feature>
<dbReference type="Proteomes" id="UP001153069">
    <property type="component" value="Unassembled WGS sequence"/>
</dbReference>
<feature type="compositionally biased region" description="Low complexity" evidence="1">
    <location>
        <begin position="24"/>
        <end position="34"/>
    </location>
</feature>
<dbReference type="Pfam" id="PF03382">
    <property type="entry name" value="DUF285"/>
    <property type="match status" value="2"/>
</dbReference>
<accession>A0A9N8H2D8</accession>
<name>A0A9N8H2D8_9STRA</name>
<evidence type="ECO:0008006" key="4">
    <source>
        <dbReference type="Google" id="ProtNLM"/>
    </source>
</evidence>
<dbReference type="PRINTS" id="PR01217">
    <property type="entry name" value="PRICHEXTENSN"/>
</dbReference>
<reference evidence="2" key="1">
    <citation type="submission" date="2020-06" db="EMBL/GenBank/DDBJ databases">
        <authorList>
            <consortium name="Plant Systems Biology data submission"/>
        </authorList>
    </citation>
    <scope>NUCLEOTIDE SEQUENCE</scope>
    <source>
        <strain evidence="2">D6</strain>
    </source>
</reference>
<dbReference type="InterPro" id="IPR005046">
    <property type="entry name" value="DUF285"/>
</dbReference>
<protein>
    <recommendedName>
        <fullName evidence="4">BspA family leucine-rich repeat surface protein</fullName>
    </recommendedName>
</protein>